<comment type="caution">
    <text evidence="7">The sequence shown here is derived from an EMBL/GenBank/DDBJ whole genome shotgun (WGS) entry which is preliminary data.</text>
</comment>
<keyword evidence="5 6" id="KW-0472">Membrane</keyword>
<keyword evidence="8" id="KW-1185">Reference proteome</keyword>
<sequence length="124" mass="13868">MKVLIFLLQFIFIYGFFLLGQLLRELFDIHLPGSILGFMLMFIALVLKLFPLRFVESGATLLLSLLPLFFIPATVGVIDYLDVFTGKGAFLIVIIIFSTLLTMAGSGWLSQYMGRQAKAGKEPE</sequence>
<gene>
    <name evidence="7" type="ORF">ACFQ1X_15060</name>
</gene>
<comment type="subcellular location">
    <subcellularLocation>
        <location evidence="1">Cell membrane</location>
        <topology evidence="1">Multi-pass membrane protein</topology>
    </subcellularLocation>
</comment>
<feature type="transmembrane region" description="Helical" evidence="6">
    <location>
        <begin position="90"/>
        <end position="109"/>
    </location>
</feature>
<evidence type="ECO:0000256" key="5">
    <source>
        <dbReference type="ARBA" id="ARBA00023136"/>
    </source>
</evidence>
<reference evidence="8" key="1">
    <citation type="journal article" date="2019" name="Int. J. Syst. Evol. Microbiol.">
        <title>The Global Catalogue of Microorganisms (GCM) 10K type strain sequencing project: providing services to taxonomists for standard genome sequencing and annotation.</title>
        <authorList>
            <consortium name="The Broad Institute Genomics Platform"/>
            <consortium name="The Broad Institute Genome Sequencing Center for Infectious Disease"/>
            <person name="Wu L."/>
            <person name="Ma J."/>
        </authorList>
    </citation>
    <scope>NUCLEOTIDE SEQUENCE [LARGE SCALE GENOMIC DNA]</scope>
    <source>
        <strain evidence="8">CCUG 56756</strain>
    </source>
</reference>
<dbReference type="EMBL" id="JBHTKI010000023">
    <property type="protein sequence ID" value="MFD1032757.1"/>
    <property type="molecule type" value="Genomic_DNA"/>
</dbReference>
<keyword evidence="4 6" id="KW-1133">Transmembrane helix</keyword>
<keyword evidence="2" id="KW-1003">Cell membrane</keyword>
<evidence type="ECO:0000256" key="4">
    <source>
        <dbReference type="ARBA" id="ARBA00022989"/>
    </source>
</evidence>
<proteinExistence type="predicted"/>
<feature type="transmembrane region" description="Helical" evidence="6">
    <location>
        <begin position="29"/>
        <end position="47"/>
    </location>
</feature>
<accession>A0ABW3LF36</accession>
<evidence type="ECO:0000256" key="6">
    <source>
        <dbReference type="SAM" id="Phobius"/>
    </source>
</evidence>
<evidence type="ECO:0000256" key="3">
    <source>
        <dbReference type="ARBA" id="ARBA00022692"/>
    </source>
</evidence>
<evidence type="ECO:0000313" key="7">
    <source>
        <dbReference type="EMBL" id="MFD1032757.1"/>
    </source>
</evidence>
<evidence type="ECO:0000313" key="8">
    <source>
        <dbReference type="Proteomes" id="UP001597109"/>
    </source>
</evidence>
<dbReference type="PANTHER" id="PTHR33931">
    <property type="entry name" value="HOLIN-LIKE PROTEIN CIDA-RELATED"/>
    <property type="match status" value="1"/>
</dbReference>
<protein>
    <submittedName>
        <fullName evidence="7">CidA/LrgA family protein</fullName>
    </submittedName>
</protein>
<organism evidence="7 8">
    <name type="scientific">Metaplanococcus flavidus</name>
    <dbReference type="NCBI Taxonomy" id="569883"/>
    <lineage>
        <taxon>Bacteria</taxon>
        <taxon>Bacillati</taxon>
        <taxon>Bacillota</taxon>
        <taxon>Bacilli</taxon>
        <taxon>Bacillales</taxon>
        <taxon>Caryophanaceae</taxon>
        <taxon>Metaplanococcus</taxon>
    </lineage>
</organism>
<name>A0ABW3LF36_9BACL</name>
<evidence type="ECO:0000256" key="1">
    <source>
        <dbReference type="ARBA" id="ARBA00004651"/>
    </source>
</evidence>
<dbReference type="PANTHER" id="PTHR33931:SF2">
    <property type="entry name" value="HOLIN-LIKE PROTEIN CIDA"/>
    <property type="match status" value="1"/>
</dbReference>
<dbReference type="InterPro" id="IPR005538">
    <property type="entry name" value="LrgA/CidA"/>
</dbReference>
<feature type="transmembrane region" description="Helical" evidence="6">
    <location>
        <begin position="5"/>
        <end position="23"/>
    </location>
</feature>
<evidence type="ECO:0000256" key="2">
    <source>
        <dbReference type="ARBA" id="ARBA00022475"/>
    </source>
</evidence>
<dbReference type="Pfam" id="PF03788">
    <property type="entry name" value="LrgA"/>
    <property type="match status" value="1"/>
</dbReference>
<keyword evidence="3 6" id="KW-0812">Transmembrane</keyword>
<feature type="transmembrane region" description="Helical" evidence="6">
    <location>
        <begin position="59"/>
        <end position="78"/>
    </location>
</feature>
<dbReference type="Proteomes" id="UP001597109">
    <property type="component" value="Unassembled WGS sequence"/>
</dbReference>